<dbReference type="AlphaFoldDB" id="A0A437QQF7"/>
<evidence type="ECO:0000313" key="3">
    <source>
        <dbReference type="EMBL" id="RVU36730.1"/>
    </source>
</evidence>
<name>A0A437QQF7_9PROT</name>
<dbReference type="OrthoDB" id="5705574at2"/>
<dbReference type="EMBL" id="SADE01000002">
    <property type="protein sequence ID" value="RVU36730.1"/>
    <property type="molecule type" value="Genomic_DNA"/>
</dbReference>
<dbReference type="GO" id="GO:0016787">
    <property type="term" value="F:hydrolase activity"/>
    <property type="evidence" value="ECO:0007669"/>
    <property type="project" value="UniProtKB-KW"/>
</dbReference>
<sequence>MTGIDRKTQASLGFSSDRLAHIDAWMEEHVESGRLAGLAVQIARKGEIAYSHRHGLRDIAGGLPVEDDTIWRIYSMTKPLTTVAALMLYEEGAFQLDQPVADFIPAVGSKGVWKGPGHALDEVEALERPVTVHDLMTHQSGFLYGGAMGDALEQALAANGFRFDKGETVADSLARLCDLPLAFQPGARWSYGYSTDVLGHLIEVISGKTLGQFFQDRILDPLGMTETGFGLPADLHPRVAKLYAPTPEGGTLELPKQDGPRTPEQASLESGGGGLLSTMADYQRFASTLLARGNYDGGRLLGRKTFDSMVSNHMGGDLASRGQAHFSETTFEGIGFGLGVSVMLDPAKAKIIGSPGEYAWGGMASTAFWVDPVEEMTVILMTQLAPSSAYTLRRQLRVLSYQALVD</sequence>
<dbReference type="PANTHER" id="PTHR43283">
    <property type="entry name" value="BETA-LACTAMASE-RELATED"/>
    <property type="match status" value="1"/>
</dbReference>
<keyword evidence="4" id="KW-1185">Reference proteome</keyword>
<evidence type="ECO:0000259" key="2">
    <source>
        <dbReference type="Pfam" id="PF00144"/>
    </source>
</evidence>
<evidence type="ECO:0000313" key="4">
    <source>
        <dbReference type="Proteomes" id="UP000287447"/>
    </source>
</evidence>
<gene>
    <name evidence="3" type="ORF">EOI86_16315</name>
</gene>
<comment type="caution">
    <text evidence="3">The sequence shown here is derived from an EMBL/GenBank/DDBJ whole genome shotgun (WGS) entry which is preliminary data.</text>
</comment>
<feature type="region of interest" description="Disordered" evidence="1">
    <location>
        <begin position="246"/>
        <end position="271"/>
    </location>
</feature>
<reference evidence="4" key="1">
    <citation type="submission" date="2019-01" db="EMBL/GenBank/DDBJ databases">
        <title>Gri0909 isolated from a small marine red alga.</title>
        <authorList>
            <person name="Kim J."/>
            <person name="Jeong S.E."/>
            <person name="Jeon C.O."/>
        </authorList>
    </citation>
    <scope>NUCLEOTIDE SEQUENCE [LARGE SCALE GENOMIC DNA]</scope>
    <source>
        <strain evidence="4">Gri0909</strain>
    </source>
</reference>
<dbReference type="Pfam" id="PF00144">
    <property type="entry name" value="Beta-lactamase"/>
    <property type="match status" value="1"/>
</dbReference>
<dbReference type="RefSeq" id="WP_127766206.1">
    <property type="nucleotide sequence ID" value="NZ_SADE01000002.1"/>
</dbReference>
<keyword evidence="3" id="KW-0378">Hydrolase</keyword>
<dbReference type="InterPro" id="IPR050789">
    <property type="entry name" value="Diverse_Enzym_Activities"/>
</dbReference>
<proteinExistence type="predicted"/>
<dbReference type="PANTHER" id="PTHR43283:SF3">
    <property type="entry name" value="BETA-LACTAMASE FAMILY PROTEIN (AFU_ORTHOLOGUE AFUA_5G07500)"/>
    <property type="match status" value="1"/>
</dbReference>
<dbReference type="InterPro" id="IPR001466">
    <property type="entry name" value="Beta-lactam-related"/>
</dbReference>
<protein>
    <submittedName>
        <fullName evidence="3">Class A beta-lactamase-related serine hydrolase</fullName>
    </submittedName>
</protein>
<dbReference type="InterPro" id="IPR012338">
    <property type="entry name" value="Beta-lactam/transpept-like"/>
</dbReference>
<feature type="domain" description="Beta-lactamase-related" evidence="2">
    <location>
        <begin position="22"/>
        <end position="391"/>
    </location>
</feature>
<organism evidence="3 4">
    <name type="scientific">Hwanghaeella grinnelliae</name>
    <dbReference type="NCBI Taxonomy" id="2500179"/>
    <lineage>
        <taxon>Bacteria</taxon>
        <taxon>Pseudomonadati</taxon>
        <taxon>Pseudomonadota</taxon>
        <taxon>Alphaproteobacteria</taxon>
        <taxon>Rhodospirillales</taxon>
        <taxon>Rhodospirillaceae</taxon>
        <taxon>Hwanghaeella</taxon>
    </lineage>
</organism>
<dbReference type="Proteomes" id="UP000287447">
    <property type="component" value="Unassembled WGS sequence"/>
</dbReference>
<dbReference type="Gene3D" id="3.40.710.10">
    <property type="entry name" value="DD-peptidase/beta-lactamase superfamily"/>
    <property type="match status" value="1"/>
</dbReference>
<accession>A0A437QQF7</accession>
<evidence type="ECO:0000256" key="1">
    <source>
        <dbReference type="SAM" id="MobiDB-lite"/>
    </source>
</evidence>
<dbReference type="SUPFAM" id="SSF56601">
    <property type="entry name" value="beta-lactamase/transpeptidase-like"/>
    <property type="match status" value="1"/>
</dbReference>